<sequence length="223" mass="25470">MFNLVSLIFAFLATVLDDIVIGYRFIKLEIDDYYSATEAFVLVLNDVVFGPFYFIYITLAVLPGLAIMVRRLHDTGKTGWMLLLPVIPLIGTIWLLVLLLSRSQDSDNQYGVKPVGDEQDSRHRDSLVLLGVILILYGIGGHYVFTISDLLSIQYDSPPIYFAYIDVVYDLLTYTLRTLDLASLFGIVLILLSLKSRLMKAIMFTVVFFMVAWVWVSYSYWFS</sequence>
<feature type="transmembrane region" description="Helical" evidence="1">
    <location>
        <begin position="6"/>
        <end position="26"/>
    </location>
</feature>
<evidence type="ECO:0000256" key="1">
    <source>
        <dbReference type="SAM" id="Phobius"/>
    </source>
</evidence>
<evidence type="ECO:0000313" key="2">
    <source>
        <dbReference type="EMBL" id="MCL2912788.1"/>
    </source>
</evidence>
<dbReference type="InterPro" id="IPR008523">
    <property type="entry name" value="DUF805"/>
</dbReference>
<dbReference type="PANTHER" id="PTHR34980">
    <property type="entry name" value="INNER MEMBRANE PROTEIN-RELATED-RELATED"/>
    <property type="match status" value="1"/>
</dbReference>
<accession>A0ABT0N2Y0</accession>
<proteinExistence type="predicted"/>
<feature type="transmembrane region" description="Helical" evidence="1">
    <location>
        <begin position="80"/>
        <end position="100"/>
    </location>
</feature>
<keyword evidence="3" id="KW-1185">Reference proteome</keyword>
<dbReference type="EMBL" id="JAKIKT010000001">
    <property type="protein sequence ID" value="MCL2912788.1"/>
    <property type="molecule type" value="Genomic_DNA"/>
</dbReference>
<keyword evidence="1" id="KW-1133">Transmembrane helix</keyword>
<dbReference type="Proteomes" id="UP001202831">
    <property type="component" value="Unassembled WGS sequence"/>
</dbReference>
<keyword evidence="1" id="KW-0472">Membrane</keyword>
<dbReference type="Pfam" id="PF05656">
    <property type="entry name" value="DUF805"/>
    <property type="match status" value="1"/>
</dbReference>
<organism evidence="2 3">
    <name type="scientific">Shewanella corallii</name>
    <dbReference type="NCBI Taxonomy" id="560080"/>
    <lineage>
        <taxon>Bacteria</taxon>
        <taxon>Pseudomonadati</taxon>
        <taxon>Pseudomonadota</taxon>
        <taxon>Gammaproteobacteria</taxon>
        <taxon>Alteromonadales</taxon>
        <taxon>Shewanellaceae</taxon>
        <taxon>Shewanella</taxon>
    </lineage>
</organism>
<comment type="caution">
    <text evidence="2">The sequence shown here is derived from an EMBL/GenBank/DDBJ whole genome shotgun (WGS) entry which is preliminary data.</text>
</comment>
<gene>
    <name evidence="2" type="ORF">L2725_03145</name>
</gene>
<protein>
    <submittedName>
        <fullName evidence="2">DUF805 domain-containing protein</fullName>
    </submittedName>
</protein>
<feature type="transmembrane region" description="Helical" evidence="1">
    <location>
        <begin position="127"/>
        <end position="151"/>
    </location>
</feature>
<feature type="transmembrane region" description="Helical" evidence="1">
    <location>
        <begin position="47"/>
        <end position="68"/>
    </location>
</feature>
<dbReference type="PANTHER" id="PTHR34980:SF2">
    <property type="entry name" value="INNER MEMBRANE PROTEIN YHAH-RELATED"/>
    <property type="match status" value="1"/>
</dbReference>
<feature type="transmembrane region" description="Helical" evidence="1">
    <location>
        <begin position="171"/>
        <end position="194"/>
    </location>
</feature>
<reference evidence="2 3" key="1">
    <citation type="submission" date="2022-01" db="EMBL/GenBank/DDBJ databases">
        <title>Whole genome-based taxonomy of the Shewanellaceae.</title>
        <authorList>
            <person name="Martin-Rodriguez A.J."/>
        </authorList>
    </citation>
    <scope>NUCLEOTIDE SEQUENCE [LARGE SCALE GENOMIC DNA]</scope>
    <source>
        <strain evidence="2 3">DSM 21332</strain>
    </source>
</reference>
<keyword evidence="1" id="KW-0812">Transmembrane</keyword>
<feature type="transmembrane region" description="Helical" evidence="1">
    <location>
        <begin position="201"/>
        <end position="221"/>
    </location>
</feature>
<name>A0ABT0N2Y0_9GAMM</name>
<evidence type="ECO:0000313" key="3">
    <source>
        <dbReference type="Proteomes" id="UP001202831"/>
    </source>
</evidence>